<dbReference type="InterPro" id="IPR006221">
    <property type="entry name" value="TrpG/PapA_dom"/>
</dbReference>
<evidence type="ECO:0000259" key="2">
    <source>
        <dbReference type="Pfam" id="PF00117"/>
    </source>
</evidence>
<dbReference type="InterPro" id="IPR029062">
    <property type="entry name" value="Class_I_gatase-like"/>
</dbReference>
<dbReference type="EMBL" id="PUFI01000013">
    <property type="protein sequence ID" value="TDG68502.1"/>
    <property type="molecule type" value="Genomic_DNA"/>
</dbReference>
<dbReference type="CDD" id="cd01743">
    <property type="entry name" value="GATase1_Anthranilate_Synthase"/>
    <property type="match status" value="1"/>
</dbReference>
<dbReference type="RefSeq" id="WP_133264324.1">
    <property type="nucleotide sequence ID" value="NZ_JAGYGP010000007.1"/>
</dbReference>
<dbReference type="PRINTS" id="PR00096">
    <property type="entry name" value="GATASE"/>
</dbReference>
<dbReference type="GO" id="GO:0004049">
    <property type="term" value="F:anthranilate synthase activity"/>
    <property type="evidence" value="ECO:0007669"/>
    <property type="project" value="TreeGrafter"/>
</dbReference>
<name>A0A4R5N935_9LACO</name>
<dbReference type="Pfam" id="PF00117">
    <property type="entry name" value="GATase"/>
    <property type="match status" value="1"/>
</dbReference>
<dbReference type="Proteomes" id="UP000295681">
    <property type="component" value="Unassembled WGS sequence"/>
</dbReference>
<accession>A0A4R5N935</accession>
<evidence type="ECO:0000313" key="4">
    <source>
        <dbReference type="Proteomes" id="UP000295681"/>
    </source>
</evidence>
<evidence type="ECO:0000256" key="1">
    <source>
        <dbReference type="ARBA" id="ARBA00022962"/>
    </source>
</evidence>
<proteinExistence type="predicted"/>
<dbReference type="AlphaFoldDB" id="A0A4R5N935"/>
<dbReference type="PRINTS" id="PR00097">
    <property type="entry name" value="ANTSNTHASEII"/>
</dbReference>
<dbReference type="GO" id="GO:0000162">
    <property type="term" value="P:L-tryptophan biosynthetic process"/>
    <property type="evidence" value="ECO:0007669"/>
    <property type="project" value="TreeGrafter"/>
</dbReference>
<dbReference type="PANTHER" id="PTHR43418">
    <property type="entry name" value="MULTIFUNCTIONAL TRYPTOPHAN BIOSYNTHESIS PROTEIN-RELATED"/>
    <property type="match status" value="1"/>
</dbReference>
<keyword evidence="4" id="KW-1185">Reference proteome</keyword>
<organism evidence="3 4">
    <name type="scientific">Leuconostoc fallax</name>
    <dbReference type="NCBI Taxonomy" id="1251"/>
    <lineage>
        <taxon>Bacteria</taxon>
        <taxon>Bacillati</taxon>
        <taxon>Bacillota</taxon>
        <taxon>Bacilli</taxon>
        <taxon>Lactobacillales</taxon>
        <taxon>Lactobacillaceae</taxon>
        <taxon>Leuconostoc</taxon>
    </lineage>
</organism>
<dbReference type="PRINTS" id="PR00099">
    <property type="entry name" value="CPSGATASE"/>
</dbReference>
<dbReference type="FunFam" id="3.40.50.880:FF:000003">
    <property type="entry name" value="Anthranilate synthase component II"/>
    <property type="match status" value="1"/>
</dbReference>
<dbReference type="GO" id="GO:0005829">
    <property type="term" value="C:cytosol"/>
    <property type="evidence" value="ECO:0007669"/>
    <property type="project" value="TreeGrafter"/>
</dbReference>
<dbReference type="Gene3D" id="3.40.50.880">
    <property type="match status" value="1"/>
</dbReference>
<keyword evidence="1" id="KW-0315">Glutamine amidotransferase</keyword>
<dbReference type="PANTHER" id="PTHR43418:SF8">
    <property type="entry name" value="SYNTHASE COMPONENT II, PUTATIVE-RELATED"/>
    <property type="match status" value="1"/>
</dbReference>
<dbReference type="PROSITE" id="PS51273">
    <property type="entry name" value="GATASE_TYPE_1"/>
    <property type="match status" value="1"/>
</dbReference>
<reference evidence="3 4" key="1">
    <citation type="journal article" date="2019" name="Appl. Microbiol. Biotechnol.">
        <title>Uncovering carbohydrate metabolism through a genotype-phenotype association study of 56 lactic acid bacteria genomes.</title>
        <authorList>
            <person name="Buron-Moles G."/>
            <person name="Chailyan A."/>
            <person name="Dolejs I."/>
            <person name="Forster J."/>
            <person name="Miks M.H."/>
        </authorList>
    </citation>
    <scope>NUCLEOTIDE SEQUENCE [LARGE SCALE GENOMIC DNA]</scope>
    <source>
        <strain evidence="3 4">ATCC 700006</strain>
    </source>
</reference>
<feature type="domain" description="Glutamine amidotransferase" evidence="2">
    <location>
        <begin position="3"/>
        <end position="186"/>
    </location>
</feature>
<comment type="caution">
    <text evidence="3">The sequence shown here is derived from an EMBL/GenBank/DDBJ whole genome shotgun (WGS) entry which is preliminary data.</text>
</comment>
<dbReference type="NCBIfam" id="TIGR00566">
    <property type="entry name" value="trpG_papA"/>
    <property type="match status" value="1"/>
</dbReference>
<protein>
    <recommendedName>
        <fullName evidence="2">Glutamine amidotransferase domain-containing protein</fullName>
    </recommendedName>
</protein>
<dbReference type="InterPro" id="IPR050472">
    <property type="entry name" value="Anth_synth/Amidotransfase"/>
</dbReference>
<dbReference type="SUPFAM" id="SSF52317">
    <property type="entry name" value="Class I glutamine amidotransferase-like"/>
    <property type="match status" value="1"/>
</dbReference>
<evidence type="ECO:0000313" key="3">
    <source>
        <dbReference type="EMBL" id="TDG68502.1"/>
    </source>
</evidence>
<dbReference type="InterPro" id="IPR017926">
    <property type="entry name" value="GATASE"/>
</dbReference>
<sequence>MILLVDNYDSFTYNLVQLVGTYSDVIVRRNDADDLYDLAQQSDGIIFSPGPGKPSEAGEMEALIQRFKTEKPMLGICLGHQALAEVFGSQIIKAVTVRHGKTSSICQSAENIMFADLSQDFTVMRYHSLTIDEATIPSELQVTAHADDDGEIMAIQHQELPLYGLQFHPESIGTPEGQVMIKNFLMRTTAKIKKDQ</sequence>
<gene>
    <name evidence="3" type="ORF">C5L23_000104</name>
</gene>